<dbReference type="Pfam" id="PF01522">
    <property type="entry name" value="Polysacc_deac_1"/>
    <property type="match status" value="1"/>
</dbReference>
<dbReference type="AlphaFoldDB" id="A0A090AIU5"/>
<dbReference type="InterPro" id="IPR002509">
    <property type="entry name" value="NODB_dom"/>
</dbReference>
<keyword evidence="3" id="KW-1185">Reference proteome</keyword>
<organism evidence="2 3">
    <name type="scientific">Candidatus Tachikawaea gelatinosa</name>
    <dbReference type="NCBI Taxonomy" id="1410383"/>
    <lineage>
        <taxon>Bacteria</taxon>
        <taxon>Pseudomonadati</taxon>
        <taxon>Pseudomonadota</taxon>
        <taxon>Gammaproteobacteria</taxon>
        <taxon>Enterobacterales</taxon>
        <taxon>Enterobacteriaceae</taxon>
        <taxon>Candidatus Tachikawaea</taxon>
    </lineage>
</organism>
<keyword evidence="2" id="KW-0378">Hydrolase</keyword>
<dbReference type="EMBL" id="AP014521">
    <property type="protein sequence ID" value="BAP58338.1"/>
    <property type="molecule type" value="Genomic_DNA"/>
</dbReference>
<gene>
    <name evidence="2" type="ORF">TGUWTKB_0790</name>
</gene>
<protein>
    <submittedName>
        <fullName evidence="2">Predicted xylanase/chitin deacetylase</fullName>
    </submittedName>
</protein>
<reference evidence="2 3" key="2">
    <citation type="journal article" date="2014" name="Curr. Biol.">
        <title>Symbiont-Supplemented Maternal Investment Underpinning Host's Ecological Adaptation.</title>
        <authorList>
            <person name="Kaiwa N."/>
            <person name="Hosokawa T."/>
            <person name="Nikoh N."/>
            <person name="Tanahashi M."/>
            <person name="Moriyama M."/>
            <person name="Meng X.Y."/>
            <person name="Maeda T."/>
            <person name="Yamaguchi K."/>
            <person name="Shigenobu S."/>
            <person name="Ito M."/>
            <person name="Fukatsu T."/>
        </authorList>
    </citation>
    <scope>NUCLEOTIDE SEQUENCE [LARGE SCALE GENOMIC DNA]</scope>
    <source>
        <strain evidence="2 3">UwTKB</strain>
    </source>
</reference>
<evidence type="ECO:0000313" key="3">
    <source>
        <dbReference type="Proteomes" id="UP000031627"/>
    </source>
</evidence>
<dbReference type="KEGG" id="sbw:TGUWTKB_0790"/>
<keyword evidence="2" id="KW-0624">Polysaccharide degradation</keyword>
<name>A0A090AIU5_9ENTR</name>
<dbReference type="GO" id="GO:0016810">
    <property type="term" value="F:hydrolase activity, acting on carbon-nitrogen (but not peptide) bonds"/>
    <property type="evidence" value="ECO:0007669"/>
    <property type="project" value="InterPro"/>
</dbReference>
<dbReference type="HOGENOM" id="CLU_029940_0_0_6"/>
<keyword evidence="2" id="KW-0119">Carbohydrate metabolism</keyword>
<keyword evidence="2" id="KW-0858">Xylan degradation</keyword>
<dbReference type="SUPFAM" id="SSF88713">
    <property type="entry name" value="Glycoside hydrolase/deacetylase"/>
    <property type="match status" value="1"/>
</dbReference>
<sequence length="315" mass="37208">MNLKKNNTCAIKYSRDFIGYGNNSPNFRWPNNTNIAIQFVLNYEEGGESHIQNGDKFSEKFLSDITNAQEYNNIHMSMDSIYEYGSRVGCLRIMKEFQKRNLPLTIFAVAIALEKNSEIISIIKSNYFDIVSHGFRWINYQNINEKIEKKHIDQAVKIFIKIFNKKPTGWYTGRDSPNTRRLIVENGSFIYDSDYYGDDLPFWTKVTCKNKIIKPHLIIPYTLDCNDMRFVTQQGFGTSEHFYKYLRDTFDVLYKEGKNTPKMMSIGMHGRILGRPGRFKGLQNFLDYIQQYKKIWICTRQQIAEFWIKNFPYSF</sequence>
<dbReference type="PANTHER" id="PTHR43123">
    <property type="entry name" value="POLYSACCHARIDE DEACETYLASE-RELATED"/>
    <property type="match status" value="1"/>
</dbReference>
<dbReference type="STRING" id="1410383.TGUWTKB_0790"/>
<dbReference type="GO" id="GO:0045493">
    <property type="term" value="P:xylan catabolic process"/>
    <property type="evidence" value="ECO:0007669"/>
    <property type="project" value="UniProtKB-KW"/>
</dbReference>
<dbReference type="InterPro" id="IPR017625">
    <property type="entry name" value="PuuE"/>
</dbReference>
<dbReference type="InterPro" id="IPR011330">
    <property type="entry name" value="Glyco_hydro/deAcase_b/a-brl"/>
</dbReference>
<dbReference type="GO" id="GO:0016798">
    <property type="term" value="F:hydrolase activity, acting on glycosyl bonds"/>
    <property type="evidence" value="ECO:0007669"/>
    <property type="project" value="UniProtKB-KW"/>
</dbReference>
<dbReference type="CDD" id="cd10977">
    <property type="entry name" value="CE4_PuuE_SpCDA1"/>
    <property type="match status" value="1"/>
</dbReference>
<feature type="domain" description="NodB homology" evidence="1">
    <location>
        <begin position="76"/>
        <end position="298"/>
    </location>
</feature>
<reference evidence="3" key="1">
    <citation type="submission" date="2013-11" db="EMBL/GenBank/DDBJ databases">
        <title>Symbiont-containing voluminous jelly as an extraordinary maternal gift for overwintering insect nymphs.</title>
        <authorList>
            <person name="Kaiwa N."/>
            <person name="Hosokawa T."/>
            <person name="Nikoh N."/>
            <person name="Meng X.Y."/>
            <person name="Tanahashi M."/>
            <person name="Moriyama M."/>
            <person name="Maeda T."/>
            <person name="Yamaguchi K."/>
            <person name="Shigenobu S."/>
            <person name="Ito M."/>
            <person name="Fukatsu T."/>
        </authorList>
    </citation>
    <scope>NUCLEOTIDE SEQUENCE [LARGE SCALE GENOMIC DNA]</scope>
    <source>
        <strain evidence="3">UwTKB</strain>
    </source>
</reference>
<dbReference type="NCBIfam" id="TIGR03212">
    <property type="entry name" value="uraD_N-term-dom"/>
    <property type="match status" value="1"/>
</dbReference>
<proteinExistence type="predicted"/>
<dbReference type="PANTHER" id="PTHR43123:SF1">
    <property type="entry name" value="POLYSACCHARIDE DEACETYLASE-RELATED"/>
    <property type="match status" value="1"/>
</dbReference>
<dbReference type="Gene3D" id="3.20.20.370">
    <property type="entry name" value="Glycoside hydrolase/deacetylase"/>
    <property type="match status" value="1"/>
</dbReference>
<accession>A0A090AIU5</accession>
<evidence type="ECO:0000259" key="1">
    <source>
        <dbReference type="PROSITE" id="PS51677"/>
    </source>
</evidence>
<dbReference type="PROSITE" id="PS51677">
    <property type="entry name" value="NODB"/>
    <property type="match status" value="1"/>
</dbReference>
<dbReference type="Proteomes" id="UP000031627">
    <property type="component" value="Chromosome"/>
</dbReference>
<keyword evidence="2" id="KW-0326">Glycosidase</keyword>
<evidence type="ECO:0000313" key="2">
    <source>
        <dbReference type="EMBL" id="BAP58338.1"/>
    </source>
</evidence>